<name>A0A142VA74_9CHLR</name>
<gene>
    <name evidence="1" type="ORF">Dm11a5_0917</name>
</gene>
<accession>A0A142VA74</accession>
<organism evidence="1 2">
    <name type="scientific">Dehalococcoides mccartyi</name>
    <dbReference type="NCBI Taxonomy" id="61435"/>
    <lineage>
        <taxon>Bacteria</taxon>
        <taxon>Bacillati</taxon>
        <taxon>Chloroflexota</taxon>
        <taxon>Dehalococcoidia</taxon>
        <taxon>Dehalococcoidales</taxon>
        <taxon>Dehalococcoidaceae</taxon>
        <taxon>Dehalococcoides</taxon>
    </lineage>
</organism>
<dbReference type="AlphaFoldDB" id="A0A142VA74"/>
<evidence type="ECO:0000313" key="2">
    <source>
        <dbReference type="Proteomes" id="UP000076394"/>
    </source>
</evidence>
<dbReference type="PATRIC" id="fig|61435.8.peg.913"/>
<proteinExistence type="predicted"/>
<evidence type="ECO:0000313" key="1">
    <source>
        <dbReference type="EMBL" id="AMU86743.1"/>
    </source>
</evidence>
<sequence length="50" mass="5695">MPKLMPVNHVKSMFSRALKESIRAKAVVPVASTAAIRTKKYIFYKTQLMI</sequence>
<reference evidence="1 2" key="1">
    <citation type="submission" date="2015-03" db="EMBL/GenBank/DDBJ databases">
        <title>Genomic characterization of Dehalococcoides mccartyi strain 11a5, an unusal plasmid-containing chloroethene dechlorinator.</title>
        <authorList>
            <person name="Zhao S."/>
            <person name="Ding C."/>
            <person name="He J."/>
        </authorList>
    </citation>
    <scope>NUCLEOTIDE SEQUENCE [LARGE SCALE GENOMIC DNA]</scope>
    <source>
        <strain evidence="1 2">11a5</strain>
    </source>
</reference>
<dbReference type="Proteomes" id="UP000076394">
    <property type="component" value="Chromosome"/>
</dbReference>
<dbReference type="EMBL" id="CP011127">
    <property type="protein sequence ID" value="AMU86743.1"/>
    <property type="molecule type" value="Genomic_DNA"/>
</dbReference>
<protein>
    <submittedName>
        <fullName evidence="1">Uncharacterized protein</fullName>
    </submittedName>
</protein>